<proteinExistence type="predicted"/>
<dbReference type="GO" id="GO:0043565">
    <property type="term" value="F:sequence-specific DNA binding"/>
    <property type="evidence" value="ECO:0007669"/>
    <property type="project" value="InterPro"/>
</dbReference>
<dbReference type="Proteomes" id="UP000049455">
    <property type="component" value="Unassembled WGS sequence"/>
</dbReference>
<sequence>MRYSASEKLEIIRTVEASHLPVRQTLAMLGIPSTTYYRWYDRWSEGGLDALEDTPSHRGSV</sequence>
<dbReference type="AlphaFoldDB" id="A0A0M7BBB6"/>
<gene>
    <name evidence="1" type="ORF">JSE7799_01271</name>
</gene>
<evidence type="ECO:0008006" key="3">
    <source>
        <dbReference type="Google" id="ProtNLM"/>
    </source>
</evidence>
<organism evidence="1 2">
    <name type="scientific">Jannaschia seosinensis</name>
    <dbReference type="NCBI Taxonomy" id="313367"/>
    <lineage>
        <taxon>Bacteria</taxon>
        <taxon>Pseudomonadati</taxon>
        <taxon>Pseudomonadota</taxon>
        <taxon>Alphaproteobacteria</taxon>
        <taxon>Rhodobacterales</taxon>
        <taxon>Roseobacteraceae</taxon>
        <taxon>Jannaschia</taxon>
    </lineage>
</organism>
<evidence type="ECO:0000313" key="1">
    <source>
        <dbReference type="EMBL" id="CUH37222.1"/>
    </source>
</evidence>
<dbReference type="SUPFAM" id="SSF48295">
    <property type="entry name" value="TrpR-like"/>
    <property type="match status" value="1"/>
</dbReference>
<dbReference type="InterPro" id="IPR036388">
    <property type="entry name" value="WH-like_DNA-bd_sf"/>
</dbReference>
<name>A0A0M7BBB6_9RHOB</name>
<protein>
    <recommendedName>
        <fullName evidence="3">Transposase</fullName>
    </recommendedName>
</protein>
<dbReference type="EMBL" id="CYPR01000077">
    <property type="protein sequence ID" value="CUH37222.1"/>
    <property type="molecule type" value="Genomic_DNA"/>
</dbReference>
<reference evidence="1 2" key="1">
    <citation type="submission" date="2015-09" db="EMBL/GenBank/DDBJ databases">
        <authorList>
            <person name="Jackson K.R."/>
            <person name="Lunt B.L."/>
            <person name="Fisher J.N.B."/>
            <person name="Gardner A.V."/>
            <person name="Bailey M.E."/>
            <person name="Deus L.M."/>
            <person name="Earl A.S."/>
            <person name="Gibby P.D."/>
            <person name="Hartmann K.A."/>
            <person name="Liu J.E."/>
            <person name="Manci A.M."/>
            <person name="Nielsen D.A."/>
            <person name="Solomon M.B."/>
            <person name="Breakwell D.P."/>
            <person name="Burnett S.H."/>
            <person name="Grose J.H."/>
        </authorList>
    </citation>
    <scope>NUCLEOTIDE SEQUENCE [LARGE SCALE GENOMIC DNA]</scope>
    <source>
        <strain evidence="1 2">CECT 7799</strain>
    </source>
</reference>
<dbReference type="InterPro" id="IPR010921">
    <property type="entry name" value="Trp_repressor/repl_initiator"/>
</dbReference>
<dbReference type="Pfam" id="PF13384">
    <property type="entry name" value="HTH_23"/>
    <property type="match status" value="1"/>
</dbReference>
<dbReference type="STRING" id="313367.JSE7799_01271"/>
<keyword evidence="2" id="KW-1185">Reference proteome</keyword>
<dbReference type="OrthoDB" id="9803878at2"/>
<accession>A0A0M7BBB6</accession>
<evidence type="ECO:0000313" key="2">
    <source>
        <dbReference type="Proteomes" id="UP000049455"/>
    </source>
</evidence>
<dbReference type="Gene3D" id="1.10.10.10">
    <property type="entry name" value="Winged helix-like DNA-binding domain superfamily/Winged helix DNA-binding domain"/>
    <property type="match status" value="1"/>
</dbReference>